<dbReference type="GO" id="GO:0003714">
    <property type="term" value="F:transcription corepressor activity"/>
    <property type="evidence" value="ECO:0007669"/>
    <property type="project" value="InterPro"/>
</dbReference>
<evidence type="ECO:0000313" key="7">
    <source>
        <dbReference type="Proteomes" id="UP000585474"/>
    </source>
</evidence>
<comment type="subcellular location">
    <subcellularLocation>
        <location evidence="1 4">Nucleus</location>
    </subcellularLocation>
</comment>
<dbReference type="PANTHER" id="PTHR12346">
    <property type="entry name" value="SIN3B-RELATED"/>
    <property type="match status" value="1"/>
</dbReference>
<dbReference type="SUPFAM" id="SSF47762">
    <property type="entry name" value="PAH2 domain"/>
    <property type="match status" value="1"/>
</dbReference>
<dbReference type="InterPro" id="IPR003822">
    <property type="entry name" value="PAH"/>
</dbReference>
<dbReference type="Gene3D" id="1.20.1160.11">
    <property type="entry name" value="Paired amphipathic helix"/>
    <property type="match status" value="1"/>
</dbReference>
<dbReference type="InterPro" id="IPR036600">
    <property type="entry name" value="PAH_sf"/>
</dbReference>
<dbReference type="GO" id="GO:0000785">
    <property type="term" value="C:chromatin"/>
    <property type="evidence" value="ECO:0007669"/>
    <property type="project" value="TreeGrafter"/>
</dbReference>
<accession>A0A7J0D979</accession>
<dbReference type="Pfam" id="PF02671">
    <property type="entry name" value="PAH"/>
    <property type="match status" value="1"/>
</dbReference>
<dbReference type="GO" id="GO:0000118">
    <property type="term" value="C:histone deacetylase complex"/>
    <property type="evidence" value="ECO:0007669"/>
    <property type="project" value="TreeGrafter"/>
</dbReference>
<evidence type="ECO:0000259" key="5">
    <source>
        <dbReference type="SMART" id="SM00761"/>
    </source>
</evidence>
<evidence type="ECO:0000256" key="4">
    <source>
        <dbReference type="PROSITE-ProRule" id="PRU00810"/>
    </source>
</evidence>
<evidence type="ECO:0000256" key="3">
    <source>
        <dbReference type="ARBA" id="ARBA00023242"/>
    </source>
</evidence>
<dbReference type="InterPro" id="IPR013194">
    <property type="entry name" value="HDAC_interact_dom"/>
</dbReference>
<dbReference type="PROSITE" id="PS51477">
    <property type="entry name" value="PAH"/>
    <property type="match status" value="1"/>
</dbReference>
<keyword evidence="2" id="KW-0678">Repressor</keyword>
<protein>
    <submittedName>
        <fullName evidence="6">SIN3-like 1</fullName>
    </submittedName>
</protein>
<dbReference type="InterPro" id="IPR039774">
    <property type="entry name" value="Sin3-like"/>
</dbReference>
<gene>
    <name evidence="6" type="ORF">Acr_00g0005620</name>
</gene>
<reference evidence="7" key="1">
    <citation type="submission" date="2019-07" db="EMBL/GenBank/DDBJ databases">
        <title>De Novo Assembly of kiwifruit Actinidia rufa.</title>
        <authorList>
            <person name="Sugita-Konishi S."/>
            <person name="Sato K."/>
            <person name="Mori E."/>
            <person name="Abe Y."/>
            <person name="Kisaki G."/>
            <person name="Hamano K."/>
            <person name="Suezawa K."/>
            <person name="Otani M."/>
            <person name="Fukuda T."/>
            <person name="Manabe T."/>
            <person name="Gomi K."/>
            <person name="Tabuchi M."/>
            <person name="Akimitsu K."/>
            <person name="Kataoka I."/>
        </authorList>
    </citation>
    <scope>NUCLEOTIDE SEQUENCE [LARGE SCALE GENOMIC DNA]</scope>
    <source>
        <strain evidence="7">cv. Fuchu</strain>
    </source>
</reference>
<keyword evidence="7" id="KW-1185">Reference proteome</keyword>
<dbReference type="AlphaFoldDB" id="A0A7J0D979"/>
<name>A0A7J0D979_9ERIC</name>
<dbReference type="Proteomes" id="UP000585474">
    <property type="component" value="Unassembled WGS sequence"/>
</dbReference>
<keyword evidence="3 4" id="KW-0539">Nucleus</keyword>
<proteinExistence type="predicted"/>
<evidence type="ECO:0000256" key="1">
    <source>
        <dbReference type="ARBA" id="ARBA00004123"/>
    </source>
</evidence>
<comment type="caution">
    <text evidence="6">The sequence shown here is derived from an EMBL/GenBank/DDBJ whole genome shotgun (WGS) entry which is preliminary data.</text>
</comment>
<dbReference type="OrthoDB" id="842506at2759"/>
<organism evidence="6 7">
    <name type="scientific">Actinidia rufa</name>
    <dbReference type="NCBI Taxonomy" id="165716"/>
    <lineage>
        <taxon>Eukaryota</taxon>
        <taxon>Viridiplantae</taxon>
        <taxon>Streptophyta</taxon>
        <taxon>Embryophyta</taxon>
        <taxon>Tracheophyta</taxon>
        <taxon>Spermatophyta</taxon>
        <taxon>Magnoliopsida</taxon>
        <taxon>eudicotyledons</taxon>
        <taxon>Gunneridae</taxon>
        <taxon>Pentapetalae</taxon>
        <taxon>asterids</taxon>
        <taxon>Ericales</taxon>
        <taxon>Actinidiaceae</taxon>
        <taxon>Actinidia</taxon>
    </lineage>
</organism>
<dbReference type="SMART" id="SM00761">
    <property type="entry name" value="HDAC_interact"/>
    <property type="match status" value="1"/>
</dbReference>
<dbReference type="GO" id="GO:0000122">
    <property type="term" value="P:negative regulation of transcription by RNA polymerase II"/>
    <property type="evidence" value="ECO:0007669"/>
    <property type="project" value="TreeGrafter"/>
</dbReference>
<evidence type="ECO:0000256" key="2">
    <source>
        <dbReference type="ARBA" id="ARBA00022491"/>
    </source>
</evidence>
<dbReference type="EMBL" id="BJWL01000073">
    <property type="protein sequence ID" value="GFS29165.1"/>
    <property type="molecule type" value="Genomic_DNA"/>
</dbReference>
<dbReference type="Pfam" id="PF08295">
    <property type="entry name" value="Sin3_corepress"/>
    <property type="match status" value="1"/>
</dbReference>
<evidence type="ECO:0000313" key="6">
    <source>
        <dbReference type="EMBL" id="GFS29165.1"/>
    </source>
</evidence>
<feature type="domain" description="Histone deacetylase interacting" evidence="5">
    <location>
        <begin position="76"/>
        <end position="160"/>
    </location>
</feature>
<dbReference type="PANTHER" id="PTHR12346:SF0">
    <property type="entry name" value="SIN3A, ISOFORM G"/>
    <property type="match status" value="1"/>
</dbReference>
<sequence length="254" mass="30526">MKKKYKFNPTRGLYDWRSAKHASVEFLNKIRETFDDDEDRTYKKFLDIMGDIGGNRTEIDRVFEEVTKVFKDEPSLFIEFSRFLSYETKANRAQEDGSESIDWISEKSCFRRNPYEKNMFECEDDRFEMDMLLCHLASDHDDSEKLAWEYLKKPNWFGNSITIIKKYLKIHDLRCSDEMIELFKLNPIDVAKEILLPQKMKIQEATKLRSKLRQMEKACLYVDHRYFRRRKVPNNPKYANCWKFVNKCGSKIPL</sequence>